<dbReference type="Pfam" id="PF01753">
    <property type="entry name" value="zf-MYND"/>
    <property type="match status" value="1"/>
</dbReference>
<dbReference type="ExpressionAtlas" id="A0A2K3DQT1">
    <property type="expression patterns" value="baseline"/>
</dbReference>
<evidence type="ECO:0000256" key="5">
    <source>
        <dbReference type="SAM" id="MobiDB-lite"/>
    </source>
</evidence>
<keyword evidence="2 4" id="KW-0863">Zinc-finger</keyword>
<dbReference type="RefSeq" id="XP_042924265.1">
    <property type="nucleotide sequence ID" value="XM_043063559.1"/>
</dbReference>
<dbReference type="PROSITE" id="PS01360">
    <property type="entry name" value="ZF_MYND_1"/>
    <property type="match status" value="1"/>
</dbReference>
<dbReference type="EMBL" id="CM008967">
    <property type="protein sequence ID" value="PNW82894.1"/>
    <property type="molecule type" value="Genomic_DNA"/>
</dbReference>
<reference evidence="7 8" key="1">
    <citation type="journal article" date="2007" name="Science">
        <title>The Chlamydomonas genome reveals the evolution of key animal and plant functions.</title>
        <authorList>
            <person name="Merchant S.S."/>
            <person name="Prochnik S.E."/>
            <person name="Vallon O."/>
            <person name="Harris E.H."/>
            <person name="Karpowicz S.J."/>
            <person name="Witman G.B."/>
            <person name="Terry A."/>
            <person name="Salamov A."/>
            <person name="Fritz-Laylin L.K."/>
            <person name="Marechal-Drouard L."/>
            <person name="Marshall W.F."/>
            <person name="Qu L.H."/>
            <person name="Nelson D.R."/>
            <person name="Sanderfoot A.A."/>
            <person name="Spalding M.H."/>
            <person name="Kapitonov V.V."/>
            <person name="Ren Q."/>
            <person name="Ferris P."/>
            <person name="Lindquist E."/>
            <person name="Shapiro H."/>
            <person name="Lucas S.M."/>
            <person name="Grimwood J."/>
            <person name="Schmutz J."/>
            <person name="Cardol P."/>
            <person name="Cerutti H."/>
            <person name="Chanfreau G."/>
            <person name="Chen C.L."/>
            <person name="Cognat V."/>
            <person name="Croft M.T."/>
            <person name="Dent R."/>
            <person name="Dutcher S."/>
            <person name="Fernandez E."/>
            <person name="Fukuzawa H."/>
            <person name="Gonzalez-Ballester D."/>
            <person name="Gonzalez-Halphen D."/>
            <person name="Hallmann A."/>
            <person name="Hanikenne M."/>
            <person name="Hippler M."/>
            <person name="Inwood W."/>
            <person name="Jabbari K."/>
            <person name="Kalanon M."/>
            <person name="Kuras R."/>
            <person name="Lefebvre P.A."/>
            <person name="Lemaire S.D."/>
            <person name="Lobanov A.V."/>
            <person name="Lohr M."/>
            <person name="Manuell A."/>
            <person name="Meier I."/>
            <person name="Mets L."/>
            <person name="Mittag M."/>
            <person name="Mittelmeier T."/>
            <person name="Moroney J.V."/>
            <person name="Moseley J."/>
            <person name="Napoli C."/>
            <person name="Nedelcu A.M."/>
            <person name="Niyogi K."/>
            <person name="Novoselov S.V."/>
            <person name="Paulsen I.T."/>
            <person name="Pazour G."/>
            <person name="Purton S."/>
            <person name="Ral J.P."/>
            <person name="Riano-Pachon D.M."/>
            <person name="Riekhof W."/>
            <person name="Rymarquis L."/>
            <person name="Schroda M."/>
            <person name="Stern D."/>
            <person name="Umen J."/>
            <person name="Willows R."/>
            <person name="Wilson N."/>
            <person name="Zimmer S.L."/>
            <person name="Allmer J."/>
            <person name="Balk J."/>
            <person name="Bisova K."/>
            <person name="Chen C.J."/>
            <person name="Elias M."/>
            <person name="Gendler K."/>
            <person name="Hauser C."/>
            <person name="Lamb M.R."/>
            <person name="Ledford H."/>
            <person name="Long J.C."/>
            <person name="Minagawa J."/>
            <person name="Page M.D."/>
            <person name="Pan J."/>
            <person name="Pootakham W."/>
            <person name="Roje S."/>
            <person name="Rose A."/>
            <person name="Stahlberg E."/>
            <person name="Terauchi A.M."/>
            <person name="Yang P."/>
            <person name="Ball S."/>
            <person name="Bowler C."/>
            <person name="Dieckmann C.L."/>
            <person name="Gladyshev V.N."/>
            <person name="Green P."/>
            <person name="Jorgensen R."/>
            <person name="Mayfield S."/>
            <person name="Mueller-Roeber B."/>
            <person name="Rajamani S."/>
            <person name="Sayre R.T."/>
            <person name="Brokstein P."/>
            <person name="Dubchak I."/>
            <person name="Goodstein D."/>
            <person name="Hornick L."/>
            <person name="Huang Y.W."/>
            <person name="Jhaveri J."/>
            <person name="Luo Y."/>
            <person name="Martinez D."/>
            <person name="Ngau W.C."/>
            <person name="Otillar B."/>
            <person name="Poliakov A."/>
            <person name="Porter A."/>
            <person name="Szajkowski L."/>
            <person name="Werner G."/>
            <person name="Zhou K."/>
            <person name="Grigoriev I.V."/>
            <person name="Rokhsar D.S."/>
            <person name="Grossman A.R."/>
        </authorList>
    </citation>
    <scope>NUCLEOTIDE SEQUENCE [LARGE SCALE GENOMIC DNA]</scope>
    <source>
        <strain evidence="8">CC-503</strain>
    </source>
</reference>
<dbReference type="InterPro" id="IPR002893">
    <property type="entry name" value="Znf_MYND"/>
</dbReference>
<dbReference type="Gramene" id="PNW82894">
    <property type="protein sequence ID" value="PNW82894"/>
    <property type="gene ID" value="CHLRE_06g298600v5"/>
</dbReference>
<name>A0A2K3DQT1_CHLRE</name>
<evidence type="ECO:0000313" key="7">
    <source>
        <dbReference type="EMBL" id="PNW82894.1"/>
    </source>
</evidence>
<feature type="compositionally biased region" description="Low complexity" evidence="5">
    <location>
        <begin position="639"/>
        <end position="657"/>
    </location>
</feature>
<keyword evidence="3" id="KW-0862">Zinc</keyword>
<keyword evidence="8" id="KW-1185">Reference proteome</keyword>
<evidence type="ECO:0000313" key="8">
    <source>
        <dbReference type="Proteomes" id="UP000006906"/>
    </source>
</evidence>
<dbReference type="GO" id="GO:0008270">
    <property type="term" value="F:zinc ion binding"/>
    <property type="evidence" value="ECO:0007669"/>
    <property type="project" value="UniProtKB-KW"/>
</dbReference>
<evidence type="ECO:0000259" key="6">
    <source>
        <dbReference type="PROSITE" id="PS50865"/>
    </source>
</evidence>
<feature type="compositionally biased region" description="Low complexity" evidence="5">
    <location>
        <begin position="552"/>
        <end position="567"/>
    </location>
</feature>
<organism evidence="7 8">
    <name type="scientific">Chlamydomonas reinhardtii</name>
    <name type="common">Chlamydomonas smithii</name>
    <dbReference type="NCBI Taxonomy" id="3055"/>
    <lineage>
        <taxon>Eukaryota</taxon>
        <taxon>Viridiplantae</taxon>
        <taxon>Chlorophyta</taxon>
        <taxon>core chlorophytes</taxon>
        <taxon>Chlorophyceae</taxon>
        <taxon>CS clade</taxon>
        <taxon>Chlamydomonadales</taxon>
        <taxon>Chlamydomonadaceae</taxon>
        <taxon>Chlamydomonas</taxon>
    </lineage>
</organism>
<dbReference type="GeneID" id="5717016"/>
<keyword evidence="1" id="KW-0479">Metal-binding</keyword>
<protein>
    <recommendedName>
        <fullName evidence="6">MYND-type domain-containing protein</fullName>
    </recommendedName>
</protein>
<dbReference type="SUPFAM" id="SSF144232">
    <property type="entry name" value="HIT/MYND zinc finger-like"/>
    <property type="match status" value="1"/>
</dbReference>
<dbReference type="PANTHER" id="PTHR14312:SF1">
    <property type="entry name" value="BASIC-LEUCINE ZIPPER TRANSCRIPTION FACTOR A"/>
    <property type="match status" value="1"/>
</dbReference>
<feature type="domain" description="MYND-type" evidence="6">
    <location>
        <begin position="595"/>
        <end position="637"/>
    </location>
</feature>
<feature type="region of interest" description="Disordered" evidence="5">
    <location>
        <begin position="548"/>
        <end position="596"/>
    </location>
</feature>
<evidence type="ECO:0000256" key="4">
    <source>
        <dbReference type="PROSITE-ProRule" id="PRU00134"/>
    </source>
</evidence>
<evidence type="ECO:0000256" key="3">
    <source>
        <dbReference type="ARBA" id="ARBA00022833"/>
    </source>
</evidence>
<feature type="region of interest" description="Disordered" evidence="5">
    <location>
        <begin position="347"/>
        <end position="367"/>
    </location>
</feature>
<dbReference type="STRING" id="3055.A0A2K3DQT1"/>
<feature type="compositionally biased region" description="Basic and acidic residues" evidence="5">
    <location>
        <begin position="356"/>
        <end position="367"/>
    </location>
</feature>
<dbReference type="Proteomes" id="UP000006906">
    <property type="component" value="Chromosome 6"/>
</dbReference>
<dbReference type="PROSITE" id="PS50865">
    <property type="entry name" value="ZF_MYND_2"/>
    <property type="match status" value="1"/>
</dbReference>
<dbReference type="PANTHER" id="PTHR14312">
    <property type="entry name" value="CREB/ATF BZIP TRANSCRIPTION FACTOR"/>
    <property type="match status" value="1"/>
</dbReference>
<feature type="compositionally biased region" description="Low complexity" evidence="5">
    <location>
        <begin position="586"/>
        <end position="596"/>
    </location>
</feature>
<dbReference type="Gene3D" id="6.10.140.2220">
    <property type="match status" value="1"/>
</dbReference>
<dbReference type="KEGG" id="cre:CHLRE_06g298600v5"/>
<dbReference type="OrthoDB" id="536514at2759"/>
<evidence type="ECO:0000256" key="2">
    <source>
        <dbReference type="ARBA" id="ARBA00022771"/>
    </source>
</evidence>
<evidence type="ECO:0000256" key="1">
    <source>
        <dbReference type="ARBA" id="ARBA00022723"/>
    </source>
</evidence>
<dbReference type="AlphaFoldDB" id="A0A2K3DQT1"/>
<accession>A0A2K3DQT1</accession>
<proteinExistence type="predicted"/>
<gene>
    <name evidence="7" type="ORF">CHLRE_06g298600v5</name>
</gene>
<dbReference type="OMA" id="CGFVIRH"/>
<feature type="region of interest" description="Disordered" evidence="5">
    <location>
        <begin position="638"/>
        <end position="657"/>
    </location>
</feature>
<dbReference type="InParanoid" id="A0A2K3DQT1"/>
<sequence>MGSPNPVNWKGYFTASQASTESLTIAERIELAKPVISSVDANLDALLSTPNSSQKVYAALNIAYLNTTIPSLDASKPESYRTLVALNDVLTATTPRFAWCLVEHSFLNTLVRLHQRVGKMDDPTAQAAVLLLCSITLLAGHAAGDNLEAVASRPELCELVISQVIYLAVTPATLLTPGGLGTAARCVQMCWELTRHPTPHCKGFRELLQRIDLAARLLVIATVAATGSPAAAAGASEAVAGGEAAAAAALVSAMAALESGEGKAAASPSNTTSGSGPDDLFEERLALAAQATSLVANLAGLGTRGFELSAAGLAPQRAWLLRPGTLGLLRPVLEGLADGLAELRHRMEDSSSAGEGAEKEQQEKEQERLQALGPYADLRPSTVSRRRLLDQAEGAVRNLLILLGLPTVVMGSSEEDVVEACGFVIRHAFGMFTEGYVDTMRVLRAAVADPAASASGRAFTSPYPGDYANFFRAFAGHVETVAPALGVQLEDWGVRFTGEQAARDLPGMQVAEGVDARIAQSWLKGQIQEIINWGHSVLHLVRMAEQAKMSPQQRQQAQQQQQQAQQQSFPPVAPPHPYGGPGAGTGAAASGGSNCASCGTAPPAGNPPFQHCGKCRTVRYCSRACQLAHWPQHKPVCKPAPTAAQSAAAPTPATATS</sequence>